<dbReference type="InterPro" id="IPR058240">
    <property type="entry name" value="rSAM_sf"/>
</dbReference>
<organism evidence="8 9">
    <name type="scientific">Neocallimastix californiae</name>
    <dbReference type="NCBI Taxonomy" id="1754190"/>
    <lineage>
        <taxon>Eukaryota</taxon>
        <taxon>Fungi</taxon>
        <taxon>Fungi incertae sedis</taxon>
        <taxon>Chytridiomycota</taxon>
        <taxon>Chytridiomycota incertae sedis</taxon>
        <taxon>Neocallimastigomycetes</taxon>
        <taxon>Neocallimastigales</taxon>
        <taxon>Neocallimastigaceae</taxon>
        <taxon>Neocallimastix</taxon>
    </lineage>
</organism>
<dbReference type="GO" id="GO:0016491">
    <property type="term" value="F:oxidoreductase activity"/>
    <property type="evidence" value="ECO:0007669"/>
    <property type="project" value="InterPro"/>
</dbReference>
<dbReference type="SUPFAM" id="SSF102114">
    <property type="entry name" value="Radical SAM enzymes"/>
    <property type="match status" value="1"/>
</dbReference>
<comment type="caution">
    <text evidence="8">The sequence shown here is derived from an EMBL/GenBank/DDBJ whole genome shotgun (WGS) entry which is preliminary data.</text>
</comment>
<evidence type="ECO:0000256" key="1">
    <source>
        <dbReference type="ARBA" id="ARBA00001966"/>
    </source>
</evidence>
<dbReference type="GO" id="GO:0051536">
    <property type="term" value="F:iron-sulfur cluster binding"/>
    <property type="evidence" value="ECO:0007669"/>
    <property type="project" value="UniProtKB-KW"/>
</dbReference>
<evidence type="ECO:0000259" key="7">
    <source>
        <dbReference type="PROSITE" id="PS51918"/>
    </source>
</evidence>
<dbReference type="InterPro" id="IPR023819">
    <property type="entry name" value="Pep-mod_rSAM_AF0577"/>
</dbReference>
<gene>
    <name evidence="8" type="ORF">LY90DRAFT_706536</name>
</gene>
<dbReference type="InterPro" id="IPR023885">
    <property type="entry name" value="4Fe4S-binding_SPASM_dom"/>
</dbReference>
<dbReference type="PROSITE" id="PS51918">
    <property type="entry name" value="RADICAL_SAM"/>
    <property type="match status" value="1"/>
</dbReference>
<dbReference type="CDD" id="cd01335">
    <property type="entry name" value="Radical_SAM"/>
    <property type="match status" value="1"/>
</dbReference>
<comment type="cofactor">
    <cofactor evidence="1">
        <name>[4Fe-4S] cluster</name>
        <dbReference type="ChEBI" id="CHEBI:49883"/>
    </cofactor>
</comment>
<evidence type="ECO:0000256" key="4">
    <source>
        <dbReference type="ARBA" id="ARBA00023004"/>
    </source>
</evidence>
<dbReference type="NCBIfam" id="TIGR04085">
    <property type="entry name" value="rSAM_more_4Fe4S"/>
    <property type="match status" value="1"/>
</dbReference>
<feature type="domain" description="Radical SAM core" evidence="7">
    <location>
        <begin position="1"/>
        <end position="219"/>
    </location>
</feature>
<dbReference type="AlphaFoldDB" id="A0A1Y2APK8"/>
<dbReference type="GO" id="GO:0046872">
    <property type="term" value="F:metal ion binding"/>
    <property type="evidence" value="ECO:0007669"/>
    <property type="project" value="UniProtKB-KW"/>
</dbReference>
<dbReference type="InterPro" id="IPR013785">
    <property type="entry name" value="Aldolase_TIM"/>
</dbReference>
<keyword evidence="6" id="KW-0732">Signal</keyword>
<accession>A0A1Y2APK8</accession>
<dbReference type="EMBL" id="MCOG01000221">
    <property type="protein sequence ID" value="ORY24503.1"/>
    <property type="molecule type" value="Genomic_DNA"/>
</dbReference>
<evidence type="ECO:0000256" key="2">
    <source>
        <dbReference type="ARBA" id="ARBA00022691"/>
    </source>
</evidence>
<keyword evidence="9" id="KW-1185">Reference proteome</keyword>
<dbReference type="NCBIfam" id="TIGR04084">
    <property type="entry name" value="rSAM_AF0577"/>
    <property type="match status" value="1"/>
</dbReference>
<name>A0A1Y2APK8_9FUNG</name>
<dbReference type="SFLD" id="SFLDS00029">
    <property type="entry name" value="Radical_SAM"/>
    <property type="match status" value="1"/>
</dbReference>
<dbReference type="SFLD" id="SFLDG01104">
    <property type="entry name" value="Uncharacterised_Radical_SAM_Su"/>
    <property type="match status" value="1"/>
</dbReference>
<keyword evidence="3" id="KW-0479">Metal-binding</keyword>
<dbReference type="SFLD" id="SFLDG01067">
    <property type="entry name" value="SPASM/twitch_domain_containing"/>
    <property type="match status" value="1"/>
</dbReference>
<evidence type="ECO:0000256" key="3">
    <source>
        <dbReference type="ARBA" id="ARBA00022723"/>
    </source>
</evidence>
<keyword evidence="4" id="KW-0408">Iron</keyword>
<dbReference type="InterPro" id="IPR007197">
    <property type="entry name" value="rSAM"/>
</dbReference>
<dbReference type="PANTHER" id="PTHR43273">
    <property type="entry name" value="ANAEROBIC SULFATASE-MATURATING ENZYME HOMOLOG ASLB-RELATED"/>
    <property type="match status" value="1"/>
</dbReference>
<dbReference type="InterPro" id="IPR023867">
    <property type="entry name" value="Sulphatase_maturase_rSAM"/>
</dbReference>
<reference evidence="8 9" key="1">
    <citation type="submission" date="2016-08" db="EMBL/GenBank/DDBJ databases">
        <title>A Parts List for Fungal Cellulosomes Revealed by Comparative Genomics.</title>
        <authorList>
            <consortium name="DOE Joint Genome Institute"/>
            <person name="Haitjema C.H."/>
            <person name="Gilmore S.P."/>
            <person name="Henske J.K."/>
            <person name="Solomon K.V."/>
            <person name="De Groot R."/>
            <person name="Kuo A."/>
            <person name="Mondo S.J."/>
            <person name="Salamov A.A."/>
            <person name="Labutti K."/>
            <person name="Zhao Z."/>
            <person name="Chiniquy J."/>
            <person name="Barry K."/>
            <person name="Brewer H.M."/>
            <person name="Purvine S.O."/>
            <person name="Wright A.T."/>
            <person name="Boxma B."/>
            <person name="Van Alen T."/>
            <person name="Hackstein J.H."/>
            <person name="Baker S.E."/>
            <person name="Grigoriev I.V."/>
            <person name="O'Malley M.A."/>
        </authorList>
    </citation>
    <scope>NUCLEOTIDE SEQUENCE [LARGE SCALE GENOMIC DNA]</scope>
    <source>
        <strain evidence="8 9">G1</strain>
    </source>
</reference>
<dbReference type="Proteomes" id="UP000193920">
    <property type="component" value="Unassembled WGS sequence"/>
</dbReference>
<protein>
    <submittedName>
        <fullName evidence="8">Radical SAM enzyme</fullName>
    </submittedName>
</protein>
<dbReference type="STRING" id="1754190.A0A1Y2APK8"/>
<dbReference type="PANTHER" id="PTHR43273:SF2">
    <property type="entry name" value="RADICAL SAM CORE DOMAIN-CONTAINING PROTEIN"/>
    <property type="match status" value="1"/>
</dbReference>
<evidence type="ECO:0000256" key="6">
    <source>
        <dbReference type="SAM" id="SignalP"/>
    </source>
</evidence>
<keyword evidence="5" id="KW-0411">Iron-sulfur</keyword>
<evidence type="ECO:0000313" key="8">
    <source>
        <dbReference type="EMBL" id="ORY24503.1"/>
    </source>
</evidence>
<dbReference type="Gene3D" id="3.20.20.70">
    <property type="entry name" value="Aldolase class I"/>
    <property type="match status" value="1"/>
</dbReference>
<sequence length="372" mass="42448">MLFFLTLTQNCNLACTYCGSDGNADIENILEEDQPKEIRYKLNNLEKLKNIKDDLIICFYGGEPLLKPRVIKKVIEMHPNAKFCLQTNGTLLNRFNTKLTNQMDTILISVDGGPEVTNKSRGEGTWERAINNARYIRKNGYKNDLVARMTVSNVSNVYEDVRYLIELDDGLFDHVHWQLDTQWSTPCFAGYDNFLDWRDNNYNVGITKLINWFEKEIVENSRVLGIAPFLQVIHDMITGRKSRLRCGSGLDSFNVDTGGEINPCPIAPETHELAMIQDENFQTPESLRDSVKIAGLCTDCEILDLCGGRCLYANQTMWWGEEGFKEVCVTVKHLMNELKRILPNVKQAIADGKITLEDLNYPKYNNSVEVIP</sequence>
<feature type="signal peptide" evidence="6">
    <location>
        <begin position="1"/>
        <end position="16"/>
    </location>
</feature>
<evidence type="ECO:0000313" key="9">
    <source>
        <dbReference type="Proteomes" id="UP000193920"/>
    </source>
</evidence>
<feature type="chain" id="PRO_5012282327" evidence="6">
    <location>
        <begin position="17"/>
        <end position="372"/>
    </location>
</feature>
<evidence type="ECO:0000256" key="5">
    <source>
        <dbReference type="ARBA" id="ARBA00023014"/>
    </source>
</evidence>
<proteinExistence type="predicted"/>
<dbReference type="OrthoDB" id="429626at2759"/>
<dbReference type="Pfam" id="PF04055">
    <property type="entry name" value="Radical_SAM"/>
    <property type="match status" value="1"/>
</dbReference>
<keyword evidence="2" id="KW-0949">S-adenosyl-L-methionine</keyword>